<dbReference type="Pfam" id="PF01207">
    <property type="entry name" value="Dus"/>
    <property type="match status" value="1"/>
</dbReference>
<dbReference type="Gene3D" id="3.20.20.70">
    <property type="entry name" value="Aldolase class I"/>
    <property type="match status" value="1"/>
</dbReference>
<evidence type="ECO:0000256" key="4">
    <source>
        <dbReference type="ARBA" id="ARBA00022643"/>
    </source>
</evidence>
<evidence type="ECO:0000256" key="5">
    <source>
        <dbReference type="ARBA" id="ARBA00022694"/>
    </source>
</evidence>
<protein>
    <recommendedName>
        <fullName evidence="9">tRNA-dihydrouridine(16) synthase</fullName>
        <ecNumber evidence="9">1.3.1.-</ecNumber>
    </recommendedName>
    <alternativeName>
        <fullName evidence="9">U16-specific dihydrouridine synthase</fullName>
        <shortName evidence="9">U16-specific Dus</shortName>
    </alternativeName>
    <alternativeName>
        <fullName evidence="9">tRNA-dihydrouridine synthase C</fullName>
    </alternativeName>
</protein>
<dbReference type="InterPro" id="IPR032886">
    <property type="entry name" value="DusC"/>
</dbReference>
<dbReference type="HAMAP" id="MF_02043">
    <property type="entry name" value="DusC_subfam"/>
    <property type="match status" value="1"/>
</dbReference>
<feature type="site" description="Interacts with tRNA; defines subfamily-specific binding signature" evidence="9">
    <location>
        <position position="301"/>
    </location>
</feature>
<keyword evidence="3 9" id="KW-0285">Flavoprotein</keyword>
<keyword evidence="13" id="KW-1185">Reference proteome</keyword>
<sequence>MKIVLAPMEGLVDDIMRDVLTRIGGIDLCVTEFVRVTSSVLPSRAFYRLAPELHNQSATRAGTPLRVQLLGSDPRFLAANAVRAAELGASSVDLNFGCPAPTVNRHRGGAVLLKEPELLHTIVKTVRDAVPASTPVTAKMRLGYEDTSLTLACAQAIASAGANELTVHARTKVQGYKPPAHWEWLARIREAVAIPVVANGEVWTLEDYLAIRDISGCETVMIGRGLVSAPDLALRIQHMQQTGERLPLMPWVEMLPWLRDMALQCQQRAANDNYAVSRSKQWLKMLQRNYAEAGIMFNKIRTLSDFSALESALKAATEGC</sequence>
<comment type="catalytic activity">
    <reaction evidence="9">
        <text>5,6-dihydrouridine(16) in tRNA + NAD(+) = uridine(16) in tRNA + NADH + H(+)</text>
        <dbReference type="Rhea" id="RHEA:53380"/>
        <dbReference type="Rhea" id="RHEA-COMP:13543"/>
        <dbReference type="Rhea" id="RHEA-COMP:13544"/>
        <dbReference type="ChEBI" id="CHEBI:15378"/>
        <dbReference type="ChEBI" id="CHEBI:57540"/>
        <dbReference type="ChEBI" id="CHEBI:57945"/>
        <dbReference type="ChEBI" id="CHEBI:65315"/>
        <dbReference type="ChEBI" id="CHEBI:74443"/>
    </reaction>
</comment>
<dbReference type="RefSeq" id="WP_390276610.1">
    <property type="nucleotide sequence ID" value="NZ_JBHRYH010000008.1"/>
</dbReference>
<comment type="caution">
    <text evidence="9">Lacks conserved residue(s) required for the propagation of feature annotation.</text>
</comment>
<dbReference type="PANTHER" id="PTHR11082:SF26">
    <property type="entry name" value="TRNA-DIHYDROURIDINE(16) SYNTHASE"/>
    <property type="match status" value="1"/>
</dbReference>
<evidence type="ECO:0000259" key="11">
    <source>
        <dbReference type="Pfam" id="PF01207"/>
    </source>
</evidence>
<evidence type="ECO:0000256" key="1">
    <source>
        <dbReference type="ARBA" id="ARBA00001917"/>
    </source>
</evidence>
<comment type="cofactor">
    <cofactor evidence="1 9 10">
        <name>FMN</name>
        <dbReference type="ChEBI" id="CHEBI:58210"/>
    </cofactor>
</comment>
<evidence type="ECO:0000256" key="3">
    <source>
        <dbReference type="ARBA" id="ARBA00022630"/>
    </source>
</evidence>
<evidence type="ECO:0000256" key="7">
    <source>
        <dbReference type="ARBA" id="ARBA00022884"/>
    </source>
</evidence>
<dbReference type="CDD" id="cd02801">
    <property type="entry name" value="DUS_like_FMN"/>
    <property type="match status" value="1"/>
</dbReference>
<name>A0ABV7TQE3_9NEIS</name>
<evidence type="ECO:0000256" key="9">
    <source>
        <dbReference type="HAMAP-Rule" id="MF_02043"/>
    </source>
</evidence>
<organism evidence="12 13">
    <name type="scientific">Vogesella amnigena</name>
    <dbReference type="NCBI Taxonomy" id="1507449"/>
    <lineage>
        <taxon>Bacteria</taxon>
        <taxon>Pseudomonadati</taxon>
        <taxon>Pseudomonadota</taxon>
        <taxon>Betaproteobacteria</taxon>
        <taxon>Neisseriales</taxon>
        <taxon>Chromobacteriaceae</taxon>
        <taxon>Vogesella</taxon>
    </lineage>
</organism>
<feature type="binding site" evidence="9">
    <location>
        <begin position="223"/>
        <end position="224"/>
    </location>
    <ligand>
        <name>FMN</name>
        <dbReference type="ChEBI" id="CHEBI:58210"/>
    </ligand>
</feature>
<feature type="binding site" evidence="9">
    <location>
        <position position="68"/>
    </location>
    <ligand>
        <name>FMN</name>
        <dbReference type="ChEBI" id="CHEBI:58210"/>
    </ligand>
</feature>
<dbReference type="InterPro" id="IPR013785">
    <property type="entry name" value="Aldolase_TIM"/>
</dbReference>
<evidence type="ECO:0000313" key="12">
    <source>
        <dbReference type="EMBL" id="MFC3625161.1"/>
    </source>
</evidence>
<dbReference type="InterPro" id="IPR018517">
    <property type="entry name" value="tRNA_hU_synthase_CS"/>
</dbReference>
<feature type="active site" description="Proton donor" evidence="9">
    <location>
        <position position="98"/>
    </location>
</feature>
<feature type="site" description="Interacts with tRNA" evidence="9">
    <location>
        <position position="95"/>
    </location>
</feature>
<dbReference type="PANTHER" id="PTHR11082">
    <property type="entry name" value="TRNA-DIHYDROURIDINE SYNTHASE"/>
    <property type="match status" value="1"/>
</dbReference>
<evidence type="ECO:0000256" key="6">
    <source>
        <dbReference type="ARBA" id="ARBA00022857"/>
    </source>
</evidence>
<comment type="function">
    <text evidence="9">Catalyzes the synthesis of 5,6-dihydrouridine (D), a modified base found in the D-loop of most tRNAs, via the reduction of the C5-C6 double bond in target uridines. Specifically modifies U16 in tRNAs.</text>
</comment>
<evidence type="ECO:0000313" key="13">
    <source>
        <dbReference type="Proteomes" id="UP001595636"/>
    </source>
</evidence>
<feature type="site" description="Interacts with tRNA; defines subfamily-specific binding signature" evidence="9">
    <location>
        <position position="35"/>
    </location>
</feature>
<proteinExistence type="inferred from homology"/>
<feature type="site" description="Interacts with tRNA; defines subfamily-specific binding signature" evidence="9">
    <location>
        <position position="280"/>
    </location>
</feature>
<evidence type="ECO:0000256" key="2">
    <source>
        <dbReference type="ARBA" id="ARBA00022555"/>
    </source>
</evidence>
<comment type="catalytic activity">
    <reaction evidence="9">
        <text>5,6-dihydrouridine(16) in tRNA + NADP(+) = uridine(16) in tRNA + NADPH + H(+)</text>
        <dbReference type="Rhea" id="RHEA:53376"/>
        <dbReference type="Rhea" id="RHEA-COMP:13543"/>
        <dbReference type="Rhea" id="RHEA-COMP:13544"/>
        <dbReference type="ChEBI" id="CHEBI:15378"/>
        <dbReference type="ChEBI" id="CHEBI:57783"/>
        <dbReference type="ChEBI" id="CHEBI:58349"/>
        <dbReference type="ChEBI" id="CHEBI:65315"/>
        <dbReference type="ChEBI" id="CHEBI:74443"/>
    </reaction>
</comment>
<feature type="site" description="Interacts with tRNA; defines subfamily-specific binding signature" evidence="9">
    <location>
        <position position="278"/>
    </location>
</feature>
<keyword evidence="6 9" id="KW-0521">NADP</keyword>
<dbReference type="SUPFAM" id="SSF51395">
    <property type="entry name" value="FMN-linked oxidoreductases"/>
    <property type="match status" value="1"/>
</dbReference>
<dbReference type="EC" id="1.3.1.-" evidence="9"/>
<keyword evidence="5 9" id="KW-0819">tRNA processing</keyword>
<feature type="domain" description="DUS-like FMN-binding" evidence="11">
    <location>
        <begin position="5"/>
        <end position="288"/>
    </location>
</feature>
<keyword evidence="4 9" id="KW-0288">FMN</keyword>
<evidence type="ECO:0000256" key="10">
    <source>
        <dbReference type="PIRNR" id="PIRNR006621"/>
    </source>
</evidence>
<feature type="site" description="Interacts with tRNA" evidence="9">
    <location>
        <position position="176"/>
    </location>
</feature>
<feature type="binding site" evidence="9">
    <location>
        <position position="139"/>
    </location>
    <ligand>
        <name>FMN</name>
        <dbReference type="ChEBI" id="CHEBI:58210"/>
    </ligand>
</feature>
<comment type="similarity">
    <text evidence="10">Belongs to the dus family.</text>
</comment>
<evidence type="ECO:0000256" key="8">
    <source>
        <dbReference type="ARBA" id="ARBA00023002"/>
    </source>
</evidence>
<feature type="binding site" evidence="9">
    <location>
        <begin position="199"/>
        <end position="201"/>
    </location>
    <ligand>
        <name>FMN</name>
        <dbReference type="ChEBI" id="CHEBI:58210"/>
    </ligand>
</feature>
<comment type="similarity">
    <text evidence="9">Belongs to the Dus family. DusC subfamily.</text>
</comment>
<keyword evidence="8 9" id="KW-0560">Oxidoreductase</keyword>
<dbReference type="PIRSF" id="PIRSF006621">
    <property type="entry name" value="Dus"/>
    <property type="match status" value="1"/>
</dbReference>
<dbReference type="InterPro" id="IPR001269">
    <property type="entry name" value="DUS_fam"/>
</dbReference>
<dbReference type="EMBL" id="JBHRYH010000008">
    <property type="protein sequence ID" value="MFC3625161.1"/>
    <property type="molecule type" value="Genomic_DNA"/>
</dbReference>
<dbReference type="Gene3D" id="1.20.225.30">
    <property type="entry name" value="Dihydrouridine synthase, C-terminal recognition domain"/>
    <property type="match status" value="1"/>
</dbReference>
<keyword evidence="7 9" id="KW-0694">RNA-binding</keyword>
<reference evidence="13" key="1">
    <citation type="journal article" date="2019" name="Int. J. Syst. Evol. Microbiol.">
        <title>The Global Catalogue of Microorganisms (GCM) 10K type strain sequencing project: providing services to taxonomists for standard genome sequencing and annotation.</title>
        <authorList>
            <consortium name="The Broad Institute Genomics Platform"/>
            <consortium name="The Broad Institute Genome Sequencing Center for Infectious Disease"/>
            <person name="Wu L."/>
            <person name="Ma J."/>
        </authorList>
    </citation>
    <scope>NUCLEOTIDE SEQUENCE [LARGE SCALE GENOMIC DNA]</scope>
    <source>
        <strain evidence="13">KCTC 42195</strain>
    </source>
</reference>
<dbReference type="Proteomes" id="UP001595636">
    <property type="component" value="Unassembled WGS sequence"/>
</dbReference>
<dbReference type="PROSITE" id="PS01136">
    <property type="entry name" value="UPF0034"/>
    <property type="match status" value="1"/>
</dbReference>
<dbReference type="InterPro" id="IPR042270">
    <property type="entry name" value="DusC_C"/>
</dbReference>
<keyword evidence="2 9" id="KW-0820">tRNA-binding</keyword>
<dbReference type="InterPro" id="IPR035587">
    <property type="entry name" value="DUS-like_FMN-bd"/>
</dbReference>
<gene>
    <name evidence="9" type="primary">dusC</name>
    <name evidence="12" type="ORF">ACFOKJ_03245</name>
</gene>
<accession>A0ABV7TQE3</accession>
<comment type="caution">
    <text evidence="12">The sequence shown here is derived from an EMBL/GenBank/DDBJ whole genome shotgun (WGS) entry which is preliminary data.</text>
</comment>